<dbReference type="EMBL" id="JAADJZ010000021">
    <property type="protein sequence ID" value="KAF2867826.1"/>
    <property type="molecule type" value="Genomic_DNA"/>
</dbReference>
<proteinExistence type="predicted"/>
<dbReference type="OrthoDB" id="5397734at2759"/>
<name>A0A7C8I2U2_9PLEO</name>
<evidence type="ECO:0000256" key="1">
    <source>
        <dbReference type="SAM" id="MobiDB-lite"/>
    </source>
</evidence>
<comment type="caution">
    <text evidence="3">The sequence shown here is derived from an EMBL/GenBank/DDBJ whole genome shotgun (WGS) entry which is preliminary data.</text>
</comment>
<protein>
    <recommendedName>
        <fullName evidence="2">DUF7587 domain-containing protein</fullName>
    </recommendedName>
</protein>
<evidence type="ECO:0000313" key="3">
    <source>
        <dbReference type="EMBL" id="KAF2867826.1"/>
    </source>
</evidence>
<evidence type="ECO:0000313" key="4">
    <source>
        <dbReference type="Proteomes" id="UP000481861"/>
    </source>
</evidence>
<accession>A0A7C8I2U2</accession>
<dbReference type="InterPro" id="IPR056009">
    <property type="entry name" value="DUF7587"/>
</dbReference>
<sequence length="685" mass="76376">MSWNMDPNGVVHFLPSSSTVGATERSFENLTVSEEPNNTVHGRKIDSQYTLMHCLPSIESALASTKEECNDADYDLPYISSPDTFSVATDDPFASPLSSVGQSHIIDQLLEFATPMTDTSSFSSSIAYDSISSDDLGGETRSPAPRTPCPRRESLGWTGKRNTYSEKKTRQKKMMSSNTARPSWLSVPINAKAKIKVKKARDRKTGNALSLEKLRDIERVPPHKWKPSQRELLCVLYRFYEPSCSSTIPMLFNSITGLGLRKHVIKAQYESHMRLYGPICFPEFGRVFHSTSLKDPSGRYAGERQIIEDEAEKLALALPKRTIESVSPSGRAAWSRSESTRKNYASLVRKFHEKDDASQRQPMADHQSIQLGGYAIATDSSPDEWETFVDVDEPALVVPNLAFRVWDKGCITKYTEERGFISHLHSLWKGPLIQPLSLEGEGEAALMLLANSHLSMKAGNGSAFVSVATSLLQVMTKALAMEDPRIALIDLGHESLNETNKCLHAKKLYELLKSYGQETYSYKGATEYIIWANLPPAAIINTLHLSKLKELAERDDACAYLLGLQEFKPGRNTEAVKLEFRNRKIHLDAKVAGAMGRLGNLFGMDNPNVTLGLIESFVACVVDGWYIHECLVDDIKTMSTIGSAFALNLGFQTTSYYLQDVRNAFQDGVRMGLKDQARSYARDHR</sequence>
<dbReference type="Pfam" id="PF24494">
    <property type="entry name" value="DUF7587"/>
    <property type="match status" value="1"/>
</dbReference>
<dbReference type="Proteomes" id="UP000481861">
    <property type="component" value="Unassembled WGS sequence"/>
</dbReference>
<evidence type="ECO:0000259" key="2">
    <source>
        <dbReference type="Pfam" id="PF24494"/>
    </source>
</evidence>
<gene>
    <name evidence="3" type="ORF">BDV95DRAFT_610265</name>
</gene>
<reference evidence="3 4" key="1">
    <citation type="submission" date="2020-01" db="EMBL/GenBank/DDBJ databases">
        <authorList>
            <consortium name="DOE Joint Genome Institute"/>
            <person name="Haridas S."/>
            <person name="Albert R."/>
            <person name="Binder M."/>
            <person name="Bloem J."/>
            <person name="Labutti K."/>
            <person name="Salamov A."/>
            <person name="Andreopoulos B."/>
            <person name="Baker S.E."/>
            <person name="Barry K."/>
            <person name="Bills G."/>
            <person name="Bluhm B.H."/>
            <person name="Cannon C."/>
            <person name="Castanera R."/>
            <person name="Culley D.E."/>
            <person name="Daum C."/>
            <person name="Ezra D."/>
            <person name="Gonzalez J.B."/>
            <person name="Henrissat B."/>
            <person name="Kuo A."/>
            <person name="Liang C."/>
            <person name="Lipzen A."/>
            <person name="Lutzoni F."/>
            <person name="Magnuson J."/>
            <person name="Mondo S."/>
            <person name="Nolan M."/>
            <person name="Ohm R."/>
            <person name="Pangilinan J."/>
            <person name="Park H.-J.H."/>
            <person name="Ramirez L."/>
            <person name="Alfaro M."/>
            <person name="Sun H."/>
            <person name="Tritt A."/>
            <person name="Yoshinaga Y."/>
            <person name="Zwiers L.-H.L."/>
            <person name="Turgeon B.G."/>
            <person name="Goodwin S.B."/>
            <person name="Spatafora J.W."/>
            <person name="Crous P.W."/>
            <person name="Grigoriev I.V."/>
        </authorList>
    </citation>
    <scope>NUCLEOTIDE SEQUENCE [LARGE SCALE GENOMIC DNA]</scope>
    <source>
        <strain evidence="3 4">CBS 611.86</strain>
    </source>
</reference>
<feature type="region of interest" description="Disordered" evidence="1">
    <location>
        <begin position="133"/>
        <end position="179"/>
    </location>
</feature>
<organism evidence="3 4">
    <name type="scientific">Massariosphaeria phaeospora</name>
    <dbReference type="NCBI Taxonomy" id="100035"/>
    <lineage>
        <taxon>Eukaryota</taxon>
        <taxon>Fungi</taxon>
        <taxon>Dikarya</taxon>
        <taxon>Ascomycota</taxon>
        <taxon>Pezizomycotina</taxon>
        <taxon>Dothideomycetes</taxon>
        <taxon>Pleosporomycetidae</taxon>
        <taxon>Pleosporales</taxon>
        <taxon>Pleosporales incertae sedis</taxon>
        <taxon>Massariosphaeria</taxon>
    </lineage>
</organism>
<dbReference type="AlphaFoldDB" id="A0A7C8I2U2"/>
<keyword evidence="4" id="KW-1185">Reference proteome</keyword>
<feature type="domain" description="DUF7587" evidence="2">
    <location>
        <begin position="398"/>
        <end position="548"/>
    </location>
</feature>